<keyword evidence="3" id="KW-1185">Reference proteome</keyword>
<comment type="caution">
    <text evidence="2">The sequence shown here is derived from an EMBL/GenBank/DDBJ whole genome shotgun (WGS) entry which is preliminary data.</text>
</comment>
<protein>
    <submittedName>
        <fullName evidence="2">Uncharacterized protein</fullName>
    </submittedName>
</protein>
<evidence type="ECO:0000313" key="3">
    <source>
        <dbReference type="Proteomes" id="UP000248314"/>
    </source>
</evidence>
<keyword evidence="1" id="KW-1133">Transmembrane helix</keyword>
<dbReference type="AlphaFoldDB" id="A0A318HZT3"/>
<dbReference type="EMBL" id="QJJX01000003">
    <property type="protein sequence ID" value="PXX24104.1"/>
    <property type="molecule type" value="Genomic_DNA"/>
</dbReference>
<proteinExistence type="predicted"/>
<evidence type="ECO:0000256" key="1">
    <source>
        <dbReference type="SAM" id="Phobius"/>
    </source>
</evidence>
<dbReference type="STRING" id="1122991.GCA_000613445_03062"/>
<gene>
    <name evidence="2" type="ORF">EJ73_00345</name>
</gene>
<name>A0A318HZT3_9BACT</name>
<dbReference type="Proteomes" id="UP000248314">
    <property type="component" value="Unassembled WGS sequence"/>
</dbReference>
<accession>A0A318HZT3</accession>
<feature type="transmembrane region" description="Helical" evidence="1">
    <location>
        <begin position="34"/>
        <end position="51"/>
    </location>
</feature>
<keyword evidence="1" id="KW-0812">Transmembrane</keyword>
<organism evidence="2 3">
    <name type="scientific">Hoylesella shahii DSM 15611 = JCM 12083</name>
    <dbReference type="NCBI Taxonomy" id="1122991"/>
    <lineage>
        <taxon>Bacteria</taxon>
        <taxon>Pseudomonadati</taxon>
        <taxon>Bacteroidota</taxon>
        <taxon>Bacteroidia</taxon>
        <taxon>Bacteroidales</taxon>
        <taxon>Prevotellaceae</taxon>
        <taxon>Hoylesella</taxon>
    </lineage>
</organism>
<sequence length="52" mass="5858">MQKGQCRPQTKALGYAAHNLKTIKKVLSINKEGIFSMYINLVFSTCFCIFAT</sequence>
<reference evidence="2 3" key="1">
    <citation type="submission" date="2018-05" db="EMBL/GenBank/DDBJ databases">
        <title>Genomic Encyclopedia of Type Strains, Phase I: the one thousand microbial genomes (KMG-I) project.</title>
        <authorList>
            <person name="Kyrpides N."/>
        </authorList>
    </citation>
    <scope>NUCLEOTIDE SEQUENCE [LARGE SCALE GENOMIC DNA]</scope>
    <source>
        <strain evidence="2 3">DSM 15611</strain>
    </source>
</reference>
<keyword evidence="1" id="KW-0472">Membrane</keyword>
<evidence type="ECO:0000313" key="2">
    <source>
        <dbReference type="EMBL" id="PXX24104.1"/>
    </source>
</evidence>